<dbReference type="EMBL" id="JBJQND010000001">
    <property type="protein sequence ID" value="KAL3889834.1"/>
    <property type="molecule type" value="Genomic_DNA"/>
</dbReference>
<dbReference type="Gene3D" id="1.10.630.10">
    <property type="entry name" value="Cytochrome P450"/>
    <property type="match status" value="1"/>
</dbReference>
<feature type="non-terminal residue" evidence="4">
    <location>
        <position position="146"/>
    </location>
</feature>
<dbReference type="InterPro" id="IPR036396">
    <property type="entry name" value="Cyt_P450_sf"/>
</dbReference>
<accession>A0ABD3XUD3</accession>
<dbReference type="InterPro" id="IPR001128">
    <property type="entry name" value="Cyt_P450"/>
</dbReference>
<gene>
    <name evidence="4" type="ORF">ACJMK2_002161</name>
</gene>
<keyword evidence="5" id="KW-1185">Reference proteome</keyword>
<evidence type="ECO:0000256" key="1">
    <source>
        <dbReference type="ARBA" id="ARBA00010617"/>
    </source>
</evidence>
<dbReference type="Proteomes" id="UP001634394">
    <property type="component" value="Unassembled WGS sequence"/>
</dbReference>
<comment type="similarity">
    <text evidence="1">Belongs to the cytochrome P450 family.</text>
</comment>
<reference evidence="4 5" key="1">
    <citation type="submission" date="2024-11" db="EMBL/GenBank/DDBJ databases">
        <title>Chromosome-level genome assembly of the freshwater bivalve Anodonta woodiana.</title>
        <authorList>
            <person name="Chen X."/>
        </authorList>
    </citation>
    <scope>NUCLEOTIDE SEQUENCE [LARGE SCALE GENOMIC DNA]</scope>
    <source>
        <strain evidence="4">MN2024</strain>
        <tissue evidence="4">Gills</tissue>
    </source>
</reference>
<proteinExistence type="inferred from homology"/>
<dbReference type="SUPFAM" id="SSF48264">
    <property type="entry name" value="Cytochrome P450"/>
    <property type="match status" value="1"/>
</dbReference>
<dbReference type="Pfam" id="PF00067">
    <property type="entry name" value="p450"/>
    <property type="match status" value="1"/>
</dbReference>
<dbReference type="InterPro" id="IPR002401">
    <property type="entry name" value="Cyt_P450_E_grp-I"/>
</dbReference>
<dbReference type="PANTHER" id="PTHR24300">
    <property type="entry name" value="CYTOCHROME P450 508A4-RELATED"/>
    <property type="match status" value="1"/>
</dbReference>
<evidence type="ECO:0000256" key="2">
    <source>
        <dbReference type="ARBA" id="ARBA00022723"/>
    </source>
</evidence>
<keyword evidence="2" id="KW-0479">Metal-binding</keyword>
<keyword evidence="3" id="KW-0408">Iron</keyword>
<dbReference type="GO" id="GO:0046872">
    <property type="term" value="F:metal ion binding"/>
    <property type="evidence" value="ECO:0007669"/>
    <property type="project" value="UniProtKB-KW"/>
</dbReference>
<dbReference type="PRINTS" id="PR00463">
    <property type="entry name" value="EP450I"/>
</dbReference>
<dbReference type="PRINTS" id="PR00385">
    <property type="entry name" value="P450"/>
</dbReference>
<dbReference type="InterPro" id="IPR050182">
    <property type="entry name" value="Cytochrome_P450_fam2"/>
</dbReference>
<evidence type="ECO:0000313" key="5">
    <source>
        <dbReference type="Proteomes" id="UP001634394"/>
    </source>
</evidence>
<feature type="non-terminal residue" evidence="4">
    <location>
        <position position="1"/>
    </location>
</feature>
<evidence type="ECO:0008006" key="6">
    <source>
        <dbReference type="Google" id="ProtNLM"/>
    </source>
</evidence>
<organism evidence="4 5">
    <name type="scientific">Sinanodonta woodiana</name>
    <name type="common">Chinese pond mussel</name>
    <name type="synonym">Anodonta woodiana</name>
    <dbReference type="NCBI Taxonomy" id="1069815"/>
    <lineage>
        <taxon>Eukaryota</taxon>
        <taxon>Metazoa</taxon>
        <taxon>Spiralia</taxon>
        <taxon>Lophotrochozoa</taxon>
        <taxon>Mollusca</taxon>
        <taxon>Bivalvia</taxon>
        <taxon>Autobranchia</taxon>
        <taxon>Heteroconchia</taxon>
        <taxon>Palaeoheterodonta</taxon>
        <taxon>Unionida</taxon>
        <taxon>Unionoidea</taxon>
        <taxon>Unionidae</taxon>
        <taxon>Unioninae</taxon>
        <taxon>Sinanodonta</taxon>
    </lineage>
</organism>
<evidence type="ECO:0000313" key="4">
    <source>
        <dbReference type="EMBL" id="KAL3889834.1"/>
    </source>
</evidence>
<sequence>KQLAKTVLTLFGAGAETTTTTIVWAILYLASKQDIQVRVFREINEIVGTDRLPSLQDKLKLVYTEAFIMEILRACNIVPVSMPHTCSVDLQIQGFDIPKGTTLLPDIDSVLFDPKIWGDPEEFRPERFIGEGGNVLKPEEFIPFFA</sequence>
<evidence type="ECO:0000256" key="3">
    <source>
        <dbReference type="ARBA" id="ARBA00023004"/>
    </source>
</evidence>
<name>A0ABD3XUD3_SINWO</name>
<protein>
    <recommendedName>
        <fullName evidence="6">Cytochrome P450</fullName>
    </recommendedName>
</protein>
<comment type="caution">
    <text evidence="4">The sequence shown here is derived from an EMBL/GenBank/DDBJ whole genome shotgun (WGS) entry which is preliminary data.</text>
</comment>
<dbReference type="AlphaFoldDB" id="A0ABD3XUD3"/>